<comment type="caution">
    <text evidence="1">The sequence shown here is derived from an EMBL/GenBank/DDBJ whole genome shotgun (WGS) entry which is preliminary data.</text>
</comment>
<accession>A0A1G2MP12</accession>
<organism evidence="1 2">
    <name type="scientific">Candidatus Taylorbacteria bacterium RIFCSPHIGHO2_02_FULL_43_32b</name>
    <dbReference type="NCBI Taxonomy" id="1802306"/>
    <lineage>
        <taxon>Bacteria</taxon>
        <taxon>Candidatus Tayloriibacteriota</taxon>
    </lineage>
</organism>
<dbReference type="PANTHER" id="PTHR33677">
    <property type="entry name" value="TRANSCRIPTIONAL REPRESSOR FRMR-RELATED"/>
    <property type="match status" value="1"/>
</dbReference>
<reference evidence="1 2" key="1">
    <citation type="journal article" date="2016" name="Nat. Commun.">
        <title>Thousands of microbial genomes shed light on interconnected biogeochemical processes in an aquifer system.</title>
        <authorList>
            <person name="Anantharaman K."/>
            <person name="Brown C.T."/>
            <person name="Hug L.A."/>
            <person name="Sharon I."/>
            <person name="Castelle C.J."/>
            <person name="Probst A.J."/>
            <person name="Thomas B.C."/>
            <person name="Singh A."/>
            <person name="Wilkins M.J."/>
            <person name="Karaoz U."/>
            <person name="Brodie E.L."/>
            <person name="Williams K.H."/>
            <person name="Hubbard S.S."/>
            <person name="Banfield J.F."/>
        </authorList>
    </citation>
    <scope>NUCLEOTIDE SEQUENCE [LARGE SCALE GENOMIC DNA]</scope>
</reference>
<dbReference type="Proteomes" id="UP000177130">
    <property type="component" value="Unassembled WGS sequence"/>
</dbReference>
<dbReference type="EMBL" id="MHRK01000006">
    <property type="protein sequence ID" value="OHA24761.1"/>
    <property type="molecule type" value="Genomic_DNA"/>
</dbReference>
<dbReference type="InterPro" id="IPR003735">
    <property type="entry name" value="Metal_Tscrpt_repr"/>
</dbReference>
<dbReference type="AlphaFoldDB" id="A0A1G2MP12"/>
<dbReference type="CDD" id="cd10148">
    <property type="entry name" value="CsoR-like_DUF156"/>
    <property type="match status" value="1"/>
</dbReference>
<evidence type="ECO:0008006" key="3">
    <source>
        <dbReference type="Google" id="ProtNLM"/>
    </source>
</evidence>
<evidence type="ECO:0000313" key="1">
    <source>
        <dbReference type="EMBL" id="OHA24761.1"/>
    </source>
</evidence>
<evidence type="ECO:0000313" key="2">
    <source>
        <dbReference type="Proteomes" id="UP000177130"/>
    </source>
</evidence>
<dbReference type="GO" id="GO:0003677">
    <property type="term" value="F:DNA binding"/>
    <property type="evidence" value="ECO:0007669"/>
    <property type="project" value="InterPro"/>
</dbReference>
<dbReference type="Gene3D" id="1.20.58.1000">
    <property type="entry name" value="Metal-sensitive repressor, helix protomer"/>
    <property type="match status" value="1"/>
</dbReference>
<dbReference type="GO" id="GO:0045892">
    <property type="term" value="P:negative regulation of DNA-templated transcription"/>
    <property type="evidence" value="ECO:0007669"/>
    <property type="project" value="UniProtKB-ARBA"/>
</dbReference>
<dbReference type="STRING" id="1802306.A3C72_00805"/>
<protein>
    <recommendedName>
        <fullName evidence="3">Transcriptional regulator</fullName>
    </recommendedName>
</protein>
<sequence length="91" mass="10251">MKGEIKKSVLRRLKIAGGQIEGLQRMVEGDKYCVDIITQSAAIREALSGVERLMLENHLSTHVVQQMKSGKSKQATNEIIKIYRLAQKKNN</sequence>
<gene>
    <name evidence="1" type="ORF">A3C72_00805</name>
</gene>
<name>A0A1G2MP12_9BACT</name>
<dbReference type="Pfam" id="PF02583">
    <property type="entry name" value="Trns_repr_metal"/>
    <property type="match status" value="1"/>
</dbReference>
<proteinExistence type="predicted"/>
<dbReference type="InterPro" id="IPR038390">
    <property type="entry name" value="Metal_Tscrpt_repr_sf"/>
</dbReference>
<dbReference type="GO" id="GO:0046872">
    <property type="term" value="F:metal ion binding"/>
    <property type="evidence" value="ECO:0007669"/>
    <property type="project" value="InterPro"/>
</dbReference>